<dbReference type="AlphaFoldDB" id="A0AAD7T0E5"/>
<dbReference type="EMBL" id="JAINUG010000020">
    <property type="protein sequence ID" value="KAJ8412112.1"/>
    <property type="molecule type" value="Genomic_DNA"/>
</dbReference>
<reference evidence="2" key="1">
    <citation type="journal article" date="2023" name="Science">
        <title>Genome structures resolve the early diversification of teleost fishes.</title>
        <authorList>
            <person name="Parey E."/>
            <person name="Louis A."/>
            <person name="Montfort J."/>
            <person name="Bouchez O."/>
            <person name="Roques C."/>
            <person name="Iampietro C."/>
            <person name="Lluch J."/>
            <person name="Castinel A."/>
            <person name="Donnadieu C."/>
            <person name="Desvignes T."/>
            <person name="Floi Bucao C."/>
            <person name="Jouanno E."/>
            <person name="Wen M."/>
            <person name="Mejri S."/>
            <person name="Dirks R."/>
            <person name="Jansen H."/>
            <person name="Henkel C."/>
            <person name="Chen W.J."/>
            <person name="Zahm M."/>
            <person name="Cabau C."/>
            <person name="Klopp C."/>
            <person name="Thompson A.W."/>
            <person name="Robinson-Rechavi M."/>
            <person name="Braasch I."/>
            <person name="Lecointre G."/>
            <person name="Bobe J."/>
            <person name="Postlethwait J.H."/>
            <person name="Berthelot C."/>
            <person name="Roest Crollius H."/>
            <person name="Guiguen Y."/>
        </authorList>
    </citation>
    <scope>NUCLEOTIDE SEQUENCE</scope>
    <source>
        <strain evidence="2">NC1722</strain>
    </source>
</reference>
<gene>
    <name evidence="2" type="ORF">AAFF_G00143790</name>
</gene>
<keyword evidence="3" id="KW-1185">Reference proteome</keyword>
<feature type="region of interest" description="Disordered" evidence="1">
    <location>
        <begin position="71"/>
        <end position="102"/>
    </location>
</feature>
<protein>
    <submittedName>
        <fullName evidence="2">Uncharacterized protein</fullName>
    </submittedName>
</protein>
<comment type="caution">
    <text evidence="2">The sequence shown here is derived from an EMBL/GenBank/DDBJ whole genome shotgun (WGS) entry which is preliminary data.</text>
</comment>
<evidence type="ECO:0000313" key="3">
    <source>
        <dbReference type="Proteomes" id="UP001221898"/>
    </source>
</evidence>
<evidence type="ECO:0000256" key="1">
    <source>
        <dbReference type="SAM" id="MobiDB-lite"/>
    </source>
</evidence>
<dbReference type="Proteomes" id="UP001221898">
    <property type="component" value="Unassembled WGS sequence"/>
</dbReference>
<evidence type="ECO:0000313" key="2">
    <source>
        <dbReference type="EMBL" id="KAJ8412112.1"/>
    </source>
</evidence>
<organism evidence="2 3">
    <name type="scientific">Aldrovandia affinis</name>
    <dbReference type="NCBI Taxonomy" id="143900"/>
    <lineage>
        <taxon>Eukaryota</taxon>
        <taxon>Metazoa</taxon>
        <taxon>Chordata</taxon>
        <taxon>Craniata</taxon>
        <taxon>Vertebrata</taxon>
        <taxon>Euteleostomi</taxon>
        <taxon>Actinopterygii</taxon>
        <taxon>Neopterygii</taxon>
        <taxon>Teleostei</taxon>
        <taxon>Notacanthiformes</taxon>
        <taxon>Halosauridae</taxon>
        <taxon>Aldrovandia</taxon>
    </lineage>
</organism>
<name>A0AAD7T0E5_9TELE</name>
<accession>A0AAD7T0E5</accession>
<proteinExistence type="predicted"/>
<sequence length="102" mass="11020">MGGAYSRALSITQRRLAAKFQPIGPGAVSHGLSPAENHTGLGACFPVSLERATAHEQPWREEAKLFGDTEASVCDTPGRPRSREQCRRKSAPLSGWMWNGAT</sequence>